<dbReference type="EMBL" id="FOKI01000009">
    <property type="protein sequence ID" value="SFB02438.1"/>
    <property type="molecule type" value="Genomic_DNA"/>
</dbReference>
<proteinExistence type="inferred from homology"/>
<evidence type="ECO:0000313" key="10">
    <source>
        <dbReference type="EMBL" id="SFB02438.1"/>
    </source>
</evidence>
<organism evidence="10 11">
    <name type="scientific">Clostridium frigidicarnis</name>
    <dbReference type="NCBI Taxonomy" id="84698"/>
    <lineage>
        <taxon>Bacteria</taxon>
        <taxon>Bacillati</taxon>
        <taxon>Bacillota</taxon>
        <taxon>Clostridia</taxon>
        <taxon>Eubacteriales</taxon>
        <taxon>Clostridiaceae</taxon>
        <taxon>Clostridium</taxon>
    </lineage>
</organism>
<evidence type="ECO:0000259" key="8">
    <source>
        <dbReference type="Pfam" id="PF02687"/>
    </source>
</evidence>
<dbReference type="PANTHER" id="PTHR30572">
    <property type="entry name" value="MEMBRANE COMPONENT OF TRANSPORTER-RELATED"/>
    <property type="match status" value="1"/>
</dbReference>
<feature type="transmembrane region" description="Helical" evidence="7">
    <location>
        <begin position="302"/>
        <end position="327"/>
    </location>
</feature>
<evidence type="ECO:0000259" key="9">
    <source>
        <dbReference type="Pfam" id="PF12704"/>
    </source>
</evidence>
<dbReference type="InterPro" id="IPR025857">
    <property type="entry name" value="MacB_PCD"/>
</dbReference>
<evidence type="ECO:0000313" key="11">
    <source>
        <dbReference type="Proteomes" id="UP000198619"/>
    </source>
</evidence>
<evidence type="ECO:0000256" key="5">
    <source>
        <dbReference type="ARBA" id="ARBA00023136"/>
    </source>
</evidence>
<keyword evidence="2" id="KW-1003">Cell membrane</keyword>
<gene>
    <name evidence="10" type="ORF">SAMN04488528_100931</name>
</gene>
<protein>
    <submittedName>
        <fullName evidence="10">Putative ABC transport system permease protein</fullName>
    </submittedName>
</protein>
<dbReference type="Pfam" id="PF02687">
    <property type="entry name" value="FtsX"/>
    <property type="match status" value="1"/>
</dbReference>
<evidence type="ECO:0000256" key="6">
    <source>
        <dbReference type="ARBA" id="ARBA00038076"/>
    </source>
</evidence>
<dbReference type="GO" id="GO:0005886">
    <property type="term" value="C:plasma membrane"/>
    <property type="evidence" value="ECO:0007669"/>
    <property type="project" value="UniProtKB-SubCell"/>
</dbReference>
<evidence type="ECO:0000256" key="2">
    <source>
        <dbReference type="ARBA" id="ARBA00022475"/>
    </source>
</evidence>
<reference evidence="10 11" key="1">
    <citation type="submission" date="2016-10" db="EMBL/GenBank/DDBJ databases">
        <authorList>
            <person name="de Groot N.N."/>
        </authorList>
    </citation>
    <scope>NUCLEOTIDE SEQUENCE [LARGE SCALE GENOMIC DNA]</scope>
    <source>
        <strain evidence="10 11">DSM 12271</strain>
    </source>
</reference>
<keyword evidence="11" id="KW-1185">Reference proteome</keyword>
<dbReference type="AlphaFoldDB" id="A0A1I0XQF6"/>
<feature type="transmembrane region" description="Helical" evidence="7">
    <location>
        <begin position="347"/>
        <end position="380"/>
    </location>
</feature>
<dbReference type="Proteomes" id="UP000198619">
    <property type="component" value="Unassembled WGS sequence"/>
</dbReference>
<dbReference type="GO" id="GO:0022857">
    <property type="term" value="F:transmembrane transporter activity"/>
    <property type="evidence" value="ECO:0007669"/>
    <property type="project" value="TreeGrafter"/>
</dbReference>
<sequence>MKFSDAIKMGFKELGRRKMRTFLTSLAIAIGTMLVVTLVGLGSSAESYIMDQIKQIGNVKSVQVLPMKNIDENKDKDELDMEDLGKKIDLKTVEKIKGIDGVDEIIASISSTVSKLTIDDKSHSNVVIQGVNLDYNVIGIDEITSIKKRKGDNIEFISSGRNLGKSDVNEVIVGEKILEEMGITDFNTVVGKEITLTKSETSSGIKLSPLEKKAVVVGIIDSNFEQAGQIIGSEKLVESIGEYTTLQKNYLENKGYNAVNIYAKDINDVENISKEITNMEYMSFSMESLSKEIKSFLTIMELILSTLGLIVLFVASIGVVNTMTMVIHERTKSIGIMKATGASKNNITTVFSAQAAALGFVGGVMGIIFSFINTLIFNVGLSAYLNSEGGVGDIGLNFTLPTWLILGALAFAMFISIIAGIYPAKKASKLDPVEALNS</sequence>
<keyword evidence="4 7" id="KW-1133">Transmembrane helix</keyword>
<keyword evidence="3 7" id="KW-0812">Transmembrane</keyword>
<keyword evidence="5 7" id="KW-0472">Membrane</keyword>
<feature type="domain" description="MacB-like periplasmic core" evidence="9">
    <location>
        <begin position="21"/>
        <end position="278"/>
    </location>
</feature>
<dbReference type="RefSeq" id="WP_177199336.1">
    <property type="nucleotide sequence ID" value="NZ_FOKI01000009.1"/>
</dbReference>
<dbReference type="PANTHER" id="PTHR30572:SF4">
    <property type="entry name" value="ABC TRANSPORTER PERMEASE YTRF"/>
    <property type="match status" value="1"/>
</dbReference>
<dbReference type="STRING" id="84698.SAMN04488528_100931"/>
<evidence type="ECO:0000256" key="1">
    <source>
        <dbReference type="ARBA" id="ARBA00004651"/>
    </source>
</evidence>
<evidence type="ECO:0000256" key="4">
    <source>
        <dbReference type="ARBA" id="ARBA00022989"/>
    </source>
</evidence>
<dbReference type="InterPro" id="IPR050250">
    <property type="entry name" value="Macrolide_Exporter_MacB"/>
</dbReference>
<accession>A0A1I0XQF6</accession>
<feature type="transmembrane region" description="Helical" evidence="7">
    <location>
        <begin position="400"/>
        <end position="422"/>
    </location>
</feature>
<dbReference type="InterPro" id="IPR003838">
    <property type="entry name" value="ABC3_permease_C"/>
</dbReference>
<dbReference type="Pfam" id="PF12704">
    <property type="entry name" value="MacB_PCD"/>
    <property type="match status" value="1"/>
</dbReference>
<comment type="subcellular location">
    <subcellularLocation>
        <location evidence="1">Cell membrane</location>
        <topology evidence="1">Multi-pass membrane protein</topology>
    </subcellularLocation>
</comment>
<feature type="domain" description="ABC3 transporter permease C-terminal" evidence="8">
    <location>
        <begin position="307"/>
        <end position="432"/>
    </location>
</feature>
<name>A0A1I0XQF6_9CLOT</name>
<evidence type="ECO:0000256" key="7">
    <source>
        <dbReference type="SAM" id="Phobius"/>
    </source>
</evidence>
<comment type="similarity">
    <text evidence="6">Belongs to the ABC-4 integral membrane protein family.</text>
</comment>
<evidence type="ECO:0000256" key="3">
    <source>
        <dbReference type="ARBA" id="ARBA00022692"/>
    </source>
</evidence>